<name>A0A0D9ZCE3_9ORYZ</name>
<dbReference type="InterPro" id="IPR053772">
    <property type="entry name" value="At1g61320/At1g61330-like"/>
</dbReference>
<dbReference type="InterPro" id="IPR032675">
    <property type="entry name" value="LRR_dom_sf"/>
</dbReference>
<dbReference type="PANTHER" id="PTHR34145:SF48">
    <property type="entry name" value="OS01G0553400 PROTEIN"/>
    <property type="match status" value="1"/>
</dbReference>
<reference evidence="2" key="2">
    <citation type="submission" date="2018-05" db="EMBL/GenBank/DDBJ databases">
        <title>OgluRS3 (Oryza glumaepatula Reference Sequence Version 3).</title>
        <authorList>
            <person name="Zhang J."/>
            <person name="Kudrna D."/>
            <person name="Lee S."/>
            <person name="Talag J."/>
            <person name="Welchert J."/>
            <person name="Wing R.A."/>
        </authorList>
    </citation>
    <scope>NUCLEOTIDE SEQUENCE [LARGE SCALE GENOMIC DNA]</scope>
</reference>
<dbReference type="Proteomes" id="UP000026961">
    <property type="component" value="Chromosome 3"/>
</dbReference>
<evidence type="ECO:0000259" key="1">
    <source>
        <dbReference type="Pfam" id="PF23622"/>
    </source>
</evidence>
<dbReference type="PANTHER" id="PTHR34145">
    <property type="entry name" value="OS02G0105600 PROTEIN"/>
    <property type="match status" value="1"/>
</dbReference>
<sequence>MVGLEATGSAPRGAWRLDTGCRPILSVILSPIVTGPRQPRDGRVGLAHLAMMITMNPNKALANKPCNYTICPMMFYAAYCHGYIQRVLADGLSFSQVAAAVEMLLSEIGLEKRHHVPAQEYKHETYKDQVCQESEQSSAASIKFVVKFGLRRKHTCHVDVDVDGWVRFCAASRARRIAFDFTPGAKNIFKGLPDDKYIFPLHVFSGPDSSPSHVRSLNLAYVCLNTTTTGFAGFANLKKLTLHKVLFLIMLPECTALEWLSIICCSYTELTLCKPLLRLRYLCLHYCNLEKIELEAPNLTSFDLINRPIPLALSESPKVMKFKLLHKSVRYGDNLDYICTELPAALPGVQKLSITSTLYIYDEVRQNLSQILRLAYLLEVAPVLEELELHFDISDFVIRQVIRADMPPYRHDKAQEGGHVWSLSLAGADRASTLHSSFIYG</sequence>
<evidence type="ECO:0000313" key="3">
    <source>
        <dbReference type="Proteomes" id="UP000026961"/>
    </source>
</evidence>
<keyword evidence="3" id="KW-1185">Reference proteome</keyword>
<dbReference type="AlphaFoldDB" id="A0A0D9ZCE3"/>
<dbReference type="InterPro" id="IPR055357">
    <property type="entry name" value="LRR_At1g61320_AtMIF1"/>
</dbReference>
<dbReference type="Gene3D" id="3.80.10.10">
    <property type="entry name" value="Ribonuclease Inhibitor"/>
    <property type="match status" value="1"/>
</dbReference>
<proteinExistence type="predicted"/>
<reference evidence="2" key="1">
    <citation type="submission" date="2015-04" db="UniProtKB">
        <authorList>
            <consortium name="EnsemblPlants"/>
        </authorList>
    </citation>
    <scope>IDENTIFICATION</scope>
</reference>
<accession>A0A0D9ZCE3</accession>
<dbReference type="HOGENOM" id="CLU_560675_0_0_1"/>
<organism evidence="2">
    <name type="scientific">Oryza glumipatula</name>
    <dbReference type="NCBI Taxonomy" id="40148"/>
    <lineage>
        <taxon>Eukaryota</taxon>
        <taxon>Viridiplantae</taxon>
        <taxon>Streptophyta</taxon>
        <taxon>Embryophyta</taxon>
        <taxon>Tracheophyta</taxon>
        <taxon>Spermatophyta</taxon>
        <taxon>Magnoliopsida</taxon>
        <taxon>Liliopsida</taxon>
        <taxon>Poales</taxon>
        <taxon>Poaceae</taxon>
        <taxon>BOP clade</taxon>
        <taxon>Oryzoideae</taxon>
        <taxon>Oryzeae</taxon>
        <taxon>Oryzinae</taxon>
        <taxon>Oryza</taxon>
    </lineage>
</organism>
<dbReference type="SUPFAM" id="SSF52047">
    <property type="entry name" value="RNI-like"/>
    <property type="match status" value="1"/>
</dbReference>
<dbReference type="EnsemblPlants" id="OGLUM03G31990.2">
    <property type="protein sequence ID" value="OGLUM03G31990.2"/>
    <property type="gene ID" value="OGLUM03G31990"/>
</dbReference>
<evidence type="ECO:0000313" key="2">
    <source>
        <dbReference type="EnsemblPlants" id="OGLUM03G31990.2"/>
    </source>
</evidence>
<feature type="domain" description="At1g61320/AtMIF1 LRR" evidence="1">
    <location>
        <begin position="194"/>
        <end position="358"/>
    </location>
</feature>
<dbReference type="Pfam" id="PF23622">
    <property type="entry name" value="LRR_At1g61320_AtMIF1"/>
    <property type="match status" value="1"/>
</dbReference>
<protein>
    <recommendedName>
        <fullName evidence="1">At1g61320/AtMIF1 LRR domain-containing protein</fullName>
    </recommendedName>
</protein>
<dbReference type="Gramene" id="OGLUM03G31990.2">
    <property type="protein sequence ID" value="OGLUM03G31990.2"/>
    <property type="gene ID" value="OGLUM03G31990"/>
</dbReference>